<evidence type="ECO:0000259" key="2">
    <source>
        <dbReference type="PROSITE" id="PS50943"/>
    </source>
</evidence>
<dbReference type="RefSeq" id="WP_344639222.1">
    <property type="nucleotide sequence ID" value="NZ_BAAATR010000029.1"/>
</dbReference>
<dbReference type="Gene3D" id="1.10.260.40">
    <property type="entry name" value="lambda repressor-like DNA-binding domains"/>
    <property type="match status" value="1"/>
</dbReference>
<organism evidence="3 4">
    <name type="scientific">Kitasatospora cystarginea</name>
    <dbReference type="NCBI Taxonomy" id="58350"/>
    <lineage>
        <taxon>Bacteria</taxon>
        <taxon>Bacillati</taxon>
        <taxon>Actinomycetota</taxon>
        <taxon>Actinomycetes</taxon>
        <taxon>Kitasatosporales</taxon>
        <taxon>Streptomycetaceae</taxon>
        <taxon>Kitasatospora</taxon>
    </lineage>
</organism>
<dbReference type="InterPro" id="IPR001387">
    <property type="entry name" value="Cro/C1-type_HTH"/>
</dbReference>
<protein>
    <recommendedName>
        <fullName evidence="2">HTH cro/C1-type domain-containing protein</fullName>
    </recommendedName>
</protein>
<dbReference type="SUPFAM" id="SSF47413">
    <property type="entry name" value="lambda repressor-like DNA-binding domains"/>
    <property type="match status" value="1"/>
</dbReference>
<dbReference type="Proteomes" id="UP001500305">
    <property type="component" value="Unassembled WGS sequence"/>
</dbReference>
<feature type="region of interest" description="Disordered" evidence="1">
    <location>
        <begin position="1"/>
        <end position="36"/>
    </location>
</feature>
<sequence>MAAAGGPESKGARLAGEENAAQRLRMERESRGWSTAEVARRMTEAGCPINQSSVWRIESGEPPRRINLDEAIGFAKIFDITLAELVGPSGGAVSAKMLHLFEIFQEAANRAQDALDAMDTAESALYAYADQHQEAYEAIDEYTVSLSIARQEGRLPPQKSERRHW</sequence>
<reference evidence="3 4" key="1">
    <citation type="journal article" date="2019" name="Int. J. Syst. Evol. Microbiol.">
        <title>The Global Catalogue of Microorganisms (GCM) 10K type strain sequencing project: providing services to taxonomists for standard genome sequencing and annotation.</title>
        <authorList>
            <consortium name="The Broad Institute Genomics Platform"/>
            <consortium name="The Broad Institute Genome Sequencing Center for Infectious Disease"/>
            <person name="Wu L."/>
            <person name="Ma J."/>
        </authorList>
    </citation>
    <scope>NUCLEOTIDE SEQUENCE [LARGE SCALE GENOMIC DNA]</scope>
    <source>
        <strain evidence="3 4">JCM 7356</strain>
    </source>
</reference>
<feature type="domain" description="HTH cro/C1-type" evidence="2">
    <location>
        <begin position="24"/>
        <end position="85"/>
    </location>
</feature>
<dbReference type="PROSITE" id="PS50943">
    <property type="entry name" value="HTH_CROC1"/>
    <property type="match status" value="1"/>
</dbReference>
<dbReference type="InterPro" id="IPR010982">
    <property type="entry name" value="Lambda_DNA-bd_dom_sf"/>
</dbReference>
<dbReference type="Pfam" id="PF13560">
    <property type="entry name" value="HTH_31"/>
    <property type="match status" value="1"/>
</dbReference>
<dbReference type="SMART" id="SM00530">
    <property type="entry name" value="HTH_XRE"/>
    <property type="match status" value="1"/>
</dbReference>
<dbReference type="EMBL" id="BAAATR010000029">
    <property type="protein sequence ID" value="GAA2263693.1"/>
    <property type="molecule type" value="Genomic_DNA"/>
</dbReference>
<comment type="caution">
    <text evidence="3">The sequence shown here is derived from an EMBL/GenBank/DDBJ whole genome shotgun (WGS) entry which is preliminary data.</text>
</comment>
<name>A0ABN3END1_9ACTN</name>
<keyword evidence="4" id="KW-1185">Reference proteome</keyword>
<dbReference type="CDD" id="cd00093">
    <property type="entry name" value="HTH_XRE"/>
    <property type="match status" value="1"/>
</dbReference>
<proteinExistence type="predicted"/>
<evidence type="ECO:0000313" key="3">
    <source>
        <dbReference type="EMBL" id="GAA2263693.1"/>
    </source>
</evidence>
<evidence type="ECO:0000313" key="4">
    <source>
        <dbReference type="Proteomes" id="UP001500305"/>
    </source>
</evidence>
<gene>
    <name evidence="3" type="ORF">GCM10010430_55340</name>
</gene>
<accession>A0ABN3END1</accession>
<evidence type="ECO:0000256" key="1">
    <source>
        <dbReference type="SAM" id="MobiDB-lite"/>
    </source>
</evidence>